<dbReference type="VEuPathDB" id="AmoebaDB:EIN_150990"/>
<dbReference type="Gene3D" id="2.10.220.10">
    <property type="entry name" value="Hormone Receptor, Insulin-like Growth Factor Receptor 1, Chain A, domain 2"/>
    <property type="match status" value="1"/>
</dbReference>
<dbReference type="OMA" id="DANSECY"/>
<proteinExistence type="predicted"/>
<dbReference type="InterPro" id="IPR009030">
    <property type="entry name" value="Growth_fac_rcpt_cys_sf"/>
</dbReference>
<evidence type="ECO:0008006" key="3">
    <source>
        <dbReference type="Google" id="ProtNLM"/>
    </source>
</evidence>
<dbReference type="EMBL" id="KB206474">
    <property type="protein sequence ID" value="ELP91222.1"/>
    <property type="molecule type" value="Genomic_DNA"/>
</dbReference>
<dbReference type="RefSeq" id="XP_004257993.1">
    <property type="nucleotide sequence ID" value="XM_004257945.1"/>
</dbReference>
<name>A0A0A1U8Q0_ENTIV</name>
<sequence>MQQFNCLRVDSDGICTECYGVLYPNRNNNTCVSGNYIEGCLKYNNTETCTLCDDKYYLDDNNTCSKCIDNCSKCTYASQCSVCAPGFYTSFNKQCEECTFNETTNCTSTTPILACSSCNRHCSYNDANSECYEFDSHCQTFFENSDYCETCEMGYGLSYDTKSCYEIPANRCRSTSHNLKGEIVCTECFSGYFLTSSYTCELCSAECKTCVNTSTTCFDCQKNSAPISSMCRLCDVKHCLECSKYSEVCEVCASGYEPSSGYCKESSCIKRNEYNDCLLCQPLTVDALYSLPDDKGRCLNRDDDDNSSAGLMSASIGLLILVLLLL</sequence>
<dbReference type="AlphaFoldDB" id="A0A0A1U8Q0"/>
<dbReference type="SUPFAM" id="SSF57184">
    <property type="entry name" value="Growth factor receptor domain"/>
    <property type="match status" value="2"/>
</dbReference>
<reference evidence="1 2" key="1">
    <citation type="submission" date="2012-10" db="EMBL/GenBank/DDBJ databases">
        <authorList>
            <person name="Zafar N."/>
            <person name="Inman J."/>
            <person name="Hall N."/>
            <person name="Lorenzi H."/>
            <person name="Caler E."/>
        </authorList>
    </citation>
    <scope>NUCLEOTIDE SEQUENCE [LARGE SCALE GENOMIC DNA]</scope>
    <source>
        <strain evidence="1 2">IP1</strain>
    </source>
</reference>
<dbReference type="PANTHER" id="PTHR45756">
    <property type="entry name" value="PALMITOYLTRANSFERASE"/>
    <property type="match status" value="1"/>
</dbReference>
<dbReference type="InterPro" id="IPR053215">
    <property type="entry name" value="TKL_Ser/Thr_kinase"/>
</dbReference>
<evidence type="ECO:0000313" key="1">
    <source>
        <dbReference type="EMBL" id="ELP91222.1"/>
    </source>
</evidence>
<dbReference type="OrthoDB" id="283575at2759"/>
<dbReference type="PANTHER" id="PTHR45756:SF1">
    <property type="entry name" value="PROTEIN KINASE DOMAIN CONTAINING PROTEIN"/>
    <property type="match status" value="1"/>
</dbReference>
<dbReference type="GeneID" id="14890169"/>
<dbReference type="KEGG" id="eiv:EIN_150990"/>
<dbReference type="Proteomes" id="UP000014680">
    <property type="component" value="Unassembled WGS sequence"/>
</dbReference>
<accession>A0A0A1U8Q0</accession>
<protein>
    <recommendedName>
        <fullName evidence="3">Furin repeat-containing protein</fullName>
    </recommendedName>
</protein>
<gene>
    <name evidence="1" type="ORF">EIN_150990</name>
</gene>
<organism evidence="1 2">
    <name type="scientific">Entamoeba invadens IP1</name>
    <dbReference type="NCBI Taxonomy" id="370355"/>
    <lineage>
        <taxon>Eukaryota</taxon>
        <taxon>Amoebozoa</taxon>
        <taxon>Evosea</taxon>
        <taxon>Archamoebae</taxon>
        <taxon>Mastigamoebida</taxon>
        <taxon>Entamoebidae</taxon>
        <taxon>Entamoeba</taxon>
    </lineage>
</organism>
<keyword evidence="2" id="KW-1185">Reference proteome</keyword>
<evidence type="ECO:0000313" key="2">
    <source>
        <dbReference type="Proteomes" id="UP000014680"/>
    </source>
</evidence>